<proteinExistence type="predicted"/>
<sequence>MTSIKANETISKQKNSEHQSVFYECDLESRFRDVGGDLCGRKLNNTGRDWGALGHLGGLSGGSVLGSSHRAKAKAVSGKQRRRHRHTGSVMKITKRDGGNHSFST</sequence>
<dbReference type="Proteomes" id="UP000719412">
    <property type="component" value="Unassembled WGS sequence"/>
</dbReference>
<keyword evidence="4" id="KW-1185">Reference proteome</keyword>
<reference evidence="2" key="1">
    <citation type="journal article" date="2020" name="J Insects Food Feed">
        <title>The yellow mealworm (Tenebrio molitor) genome: a resource for the emerging insects as food and feed industry.</title>
        <authorList>
            <person name="Eriksson T."/>
            <person name="Andere A."/>
            <person name="Kelstrup H."/>
            <person name="Emery V."/>
            <person name="Picard C."/>
        </authorList>
    </citation>
    <scope>NUCLEOTIDE SEQUENCE</scope>
    <source>
        <strain evidence="2">Stoneville</strain>
        <tissue evidence="2">Whole head</tissue>
    </source>
</reference>
<protein>
    <submittedName>
        <fullName evidence="2">Uncharacterized protein</fullName>
    </submittedName>
</protein>
<feature type="region of interest" description="Disordered" evidence="1">
    <location>
        <begin position="61"/>
        <end position="105"/>
    </location>
</feature>
<dbReference type="EMBL" id="JABDTM020030134">
    <property type="protein sequence ID" value="KAH0807547.1"/>
    <property type="molecule type" value="Genomic_DNA"/>
</dbReference>
<accession>A0A8J6H593</accession>
<evidence type="ECO:0000313" key="2">
    <source>
        <dbReference type="EMBL" id="KAH0807543.1"/>
    </source>
</evidence>
<evidence type="ECO:0000256" key="1">
    <source>
        <dbReference type="SAM" id="MobiDB-lite"/>
    </source>
</evidence>
<gene>
    <name evidence="3" type="ORF">GEV33_015242</name>
    <name evidence="2" type="ORF">GEV33_015247</name>
</gene>
<evidence type="ECO:0000313" key="4">
    <source>
        <dbReference type="Proteomes" id="UP000719412"/>
    </source>
</evidence>
<organism evidence="2 4">
    <name type="scientific">Tenebrio molitor</name>
    <name type="common">Yellow mealworm beetle</name>
    <dbReference type="NCBI Taxonomy" id="7067"/>
    <lineage>
        <taxon>Eukaryota</taxon>
        <taxon>Metazoa</taxon>
        <taxon>Ecdysozoa</taxon>
        <taxon>Arthropoda</taxon>
        <taxon>Hexapoda</taxon>
        <taxon>Insecta</taxon>
        <taxon>Pterygota</taxon>
        <taxon>Neoptera</taxon>
        <taxon>Endopterygota</taxon>
        <taxon>Coleoptera</taxon>
        <taxon>Polyphaga</taxon>
        <taxon>Cucujiformia</taxon>
        <taxon>Tenebrionidae</taxon>
        <taxon>Tenebrio</taxon>
    </lineage>
</organism>
<dbReference type="AlphaFoldDB" id="A0A8J6H593"/>
<evidence type="ECO:0000313" key="3">
    <source>
        <dbReference type="EMBL" id="KAH0807547.1"/>
    </source>
</evidence>
<reference evidence="2" key="2">
    <citation type="submission" date="2021-08" db="EMBL/GenBank/DDBJ databases">
        <authorList>
            <person name="Eriksson T."/>
        </authorList>
    </citation>
    <scope>NUCLEOTIDE SEQUENCE</scope>
    <source>
        <strain evidence="2">Stoneville</strain>
        <tissue evidence="2">Whole head</tissue>
    </source>
</reference>
<name>A0A8J6H593_TENMO</name>
<comment type="caution">
    <text evidence="2">The sequence shown here is derived from an EMBL/GenBank/DDBJ whole genome shotgun (WGS) entry which is preliminary data.</text>
</comment>
<feature type="compositionally biased region" description="Basic residues" evidence="1">
    <location>
        <begin position="69"/>
        <end position="87"/>
    </location>
</feature>
<dbReference type="EMBL" id="JABDTM020030136">
    <property type="protein sequence ID" value="KAH0807543.1"/>
    <property type="molecule type" value="Genomic_DNA"/>
</dbReference>